<gene>
    <name evidence="1" type="ORF">SPELUC_LOCUS10505</name>
</gene>
<dbReference type="EMBL" id="CAJVPW010019756">
    <property type="protein sequence ID" value="CAG8686831.1"/>
    <property type="molecule type" value="Genomic_DNA"/>
</dbReference>
<comment type="caution">
    <text evidence="1">The sequence shown here is derived from an EMBL/GenBank/DDBJ whole genome shotgun (WGS) entry which is preliminary data.</text>
</comment>
<reference evidence="1" key="1">
    <citation type="submission" date="2021-06" db="EMBL/GenBank/DDBJ databases">
        <authorList>
            <person name="Kallberg Y."/>
            <person name="Tangrot J."/>
            <person name="Rosling A."/>
        </authorList>
    </citation>
    <scope>NUCLEOTIDE SEQUENCE</scope>
    <source>
        <strain evidence="1">28 12/20/2015</strain>
    </source>
</reference>
<name>A0ACA9P0N9_9GLOM</name>
<keyword evidence="2" id="KW-1185">Reference proteome</keyword>
<feature type="non-terminal residue" evidence="1">
    <location>
        <position position="1"/>
    </location>
</feature>
<protein>
    <submittedName>
        <fullName evidence="1">17613_t:CDS:1</fullName>
    </submittedName>
</protein>
<evidence type="ECO:0000313" key="2">
    <source>
        <dbReference type="Proteomes" id="UP000789366"/>
    </source>
</evidence>
<sequence>SLVPCLCPQEKNCKKTSKDIGASVKLSMAQEQSAMPKQMPVFVAESLLCL</sequence>
<organism evidence="1 2">
    <name type="scientific">Cetraspora pellucida</name>
    <dbReference type="NCBI Taxonomy" id="1433469"/>
    <lineage>
        <taxon>Eukaryota</taxon>
        <taxon>Fungi</taxon>
        <taxon>Fungi incertae sedis</taxon>
        <taxon>Mucoromycota</taxon>
        <taxon>Glomeromycotina</taxon>
        <taxon>Glomeromycetes</taxon>
        <taxon>Diversisporales</taxon>
        <taxon>Gigasporaceae</taxon>
        <taxon>Cetraspora</taxon>
    </lineage>
</organism>
<evidence type="ECO:0000313" key="1">
    <source>
        <dbReference type="EMBL" id="CAG8686831.1"/>
    </source>
</evidence>
<proteinExistence type="predicted"/>
<accession>A0ACA9P0N9</accession>
<dbReference type="Proteomes" id="UP000789366">
    <property type="component" value="Unassembled WGS sequence"/>
</dbReference>